<evidence type="ECO:0000313" key="2">
    <source>
        <dbReference type="Proteomes" id="UP000231246"/>
    </source>
</evidence>
<dbReference type="EMBL" id="PCTA01000026">
    <property type="protein sequence ID" value="PIP61483.1"/>
    <property type="molecule type" value="Genomic_DNA"/>
</dbReference>
<accession>A0A2H0BUY2</accession>
<dbReference type="AlphaFoldDB" id="A0A2H0BUY2"/>
<comment type="caution">
    <text evidence="1">The sequence shown here is derived from an EMBL/GenBank/DDBJ whole genome shotgun (WGS) entry which is preliminary data.</text>
</comment>
<proteinExistence type="predicted"/>
<name>A0A2H0BUY2_9BACT</name>
<reference evidence="1 2" key="1">
    <citation type="submission" date="2017-09" db="EMBL/GenBank/DDBJ databases">
        <title>Depth-based differentiation of microbial function through sediment-hosted aquifers and enrichment of novel symbionts in the deep terrestrial subsurface.</title>
        <authorList>
            <person name="Probst A.J."/>
            <person name="Ladd B."/>
            <person name="Jarett J.K."/>
            <person name="Geller-Mcgrath D.E."/>
            <person name="Sieber C.M."/>
            <person name="Emerson J.B."/>
            <person name="Anantharaman K."/>
            <person name="Thomas B.C."/>
            <person name="Malmstrom R."/>
            <person name="Stieglmeier M."/>
            <person name="Klingl A."/>
            <person name="Woyke T."/>
            <person name="Ryan C.M."/>
            <person name="Banfield J.F."/>
        </authorList>
    </citation>
    <scope>NUCLEOTIDE SEQUENCE [LARGE SCALE GENOMIC DNA]</scope>
    <source>
        <strain evidence="1">CG22_combo_CG10-13_8_21_14_all_38_20</strain>
    </source>
</reference>
<protein>
    <submittedName>
        <fullName evidence="1">Uncharacterized protein</fullName>
    </submittedName>
</protein>
<dbReference type="Proteomes" id="UP000231246">
    <property type="component" value="Unassembled WGS sequence"/>
</dbReference>
<evidence type="ECO:0000313" key="1">
    <source>
        <dbReference type="EMBL" id="PIP61483.1"/>
    </source>
</evidence>
<organism evidence="1 2">
    <name type="scientific">Candidatus Roizmanbacteria bacterium CG22_combo_CG10-13_8_21_14_all_38_20</name>
    <dbReference type="NCBI Taxonomy" id="1974862"/>
    <lineage>
        <taxon>Bacteria</taxon>
        <taxon>Candidatus Roizmaniibacteriota</taxon>
    </lineage>
</organism>
<sequence length="61" mass="7207">MATKRELEALDGKLENRMRMMEGNIREDFDIKLEEKFIKYTDKVTRGLDQVMGELANIRTD</sequence>
<gene>
    <name evidence="1" type="ORF">COW99_04245</name>
</gene>